<dbReference type="EMBL" id="CP016808">
    <property type="protein sequence ID" value="ANY70850.1"/>
    <property type="molecule type" value="Genomic_DNA"/>
</dbReference>
<keyword evidence="1" id="KW-0472">Membrane</keyword>
<sequence length="296" mass="33790">MVWAMAIIFVIIVIMTALFNIDKRNDSQSDDWKTVIHEENQLLIEQMKEAPEDVLPYLNSQIQRNEYALENGVSPDRMTSWKFLSLVSNFLPFVTLFTLIVASDTVASEFKWDTMKLLLIRPVRRYKILLAKYCSVLMFSALLICMIFLSSWIIGALLFGADGASEPFIFSKDKQNYEHIPMFMHVLLTYGLKIITLCVIVTMAFVISILFRSNSLAIAFSVFILFGGNMISAFLSRIQPEFAKYFLFSHLNLEAYFTGTPIVEGVTLPFSLIILSGYMLCFYAAGWAVFARREMG</sequence>
<organism evidence="2">
    <name type="scientific">Paenibacillus sp. BIHB 4019</name>
    <dbReference type="NCBI Taxonomy" id="1870819"/>
    <lineage>
        <taxon>Bacteria</taxon>
        <taxon>Bacillati</taxon>
        <taxon>Bacillota</taxon>
        <taxon>Bacilli</taxon>
        <taxon>Bacillales</taxon>
        <taxon>Paenibacillaceae</taxon>
        <taxon>Paenibacillus</taxon>
    </lineage>
</organism>
<keyword evidence="1" id="KW-0812">Transmembrane</keyword>
<protein>
    <recommendedName>
        <fullName evidence="3">ABC transporter permease</fullName>
    </recommendedName>
</protein>
<dbReference type="Pfam" id="PF12679">
    <property type="entry name" value="ABC2_membrane_2"/>
    <property type="match status" value="1"/>
</dbReference>
<feature type="transmembrane region" description="Helical" evidence="1">
    <location>
        <begin position="6"/>
        <end position="21"/>
    </location>
</feature>
<evidence type="ECO:0000256" key="1">
    <source>
        <dbReference type="SAM" id="Phobius"/>
    </source>
</evidence>
<dbReference type="PANTHER" id="PTHR37305">
    <property type="entry name" value="INTEGRAL MEMBRANE PROTEIN-RELATED"/>
    <property type="match status" value="1"/>
</dbReference>
<evidence type="ECO:0000313" key="2">
    <source>
        <dbReference type="EMBL" id="ANY70850.1"/>
    </source>
</evidence>
<proteinExistence type="predicted"/>
<reference evidence="2" key="1">
    <citation type="submission" date="2016-08" db="EMBL/GenBank/DDBJ databases">
        <title>Complete Genome Seqeunce of Paenibacillus sp. BIHB 4019 from tea rhizoplane.</title>
        <authorList>
            <person name="Thakur R."/>
            <person name="Swarnkar M.K."/>
            <person name="Gulati A."/>
        </authorList>
    </citation>
    <scope>NUCLEOTIDE SEQUENCE [LARGE SCALE GENOMIC DNA]</scope>
    <source>
        <strain evidence="2">BIHB4019</strain>
    </source>
</reference>
<feature type="transmembrane region" description="Helical" evidence="1">
    <location>
        <begin position="182"/>
        <end position="210"/>
    </location>
</feature>
<gene>
    <name evidence="2" type="ORF">BBD42_19435</name>
</gene>
<name>A0A1B2DT34_9BACL</name>
<accession>A0A1B2DT34</accession>
<feature type="transmembrane region" description="Helical" evidence="1">
    <location>
        <begin position="83"/>
        <end position="102"/>
    </location>
</feature>
<feature type="transmembrane region" description="Helical" evidence="1">
    <location>
        <begin position="136"/>
        <end position="161"/>
    </location>
</feature>
<keyword evidence="1" id="KW-1133">Transmembrane helix</keyword>
<dbReference type="PANTHER" id="PTHR37305:SF1">
    <property type="entry name" value="MEMBRANE PROTEIN"/>
    <property type="match status" value="1"/>
</dbReference>
<feature type="transmembrane region" description="Helical" evidence="1">
    <location>
        <begin position="216"/>
        <end position="235"/>
    </location>
</feature>
<feature type="transmembrane region" description="Helical" evidence="1">
    <location>
        <begin position="268"/>
        <end position="290"/>
    </location>
</feature>
<dbReference type="AlphaFoldDB" id="A0A1B2DT34"/>
<evidence type="ECO:0008006" key="3">
    <source>
        <dbReference type="Google" id="ProtNLM"/>
    </source>
</evidence>